<dbReference type="NCBIfam" id="NF004044">
    <property type="entry name" value="PRK05561.1"/>
    <property type="match status" value="1"/>
</dbReference>
<evidence type="ECO:0000256" key="7">
    <source>
        <dbReference type="PROSITE-ProRule" id="PRU01384"/>
    </source>
</evidence>
<dbReference type="InterPro" id="IPR013758">
    <property type="entry name" value="Topo_IIA_A/C_ab"/>
</dbReference>
<evidence type="ECO:0000256" key="5">
    <source>
        <dbReference type="ARBA" id="ARBA00023125"/>
    </source>
</evidence>
<comment type="catalytic activity">
    <reaction evidence="1 7">
        <text>ATP-dependent breakage, passage and rejoining of double-stranded DNA.</text>
        <dbReference type="EC" id="5.6.2.2"/>
    </reaction>
</comment>
<dbReference type="FunFam" id="1.10.268.10:FF:000001">
    <property type="entry name" value="DNA gyrase subunit A"/>
    <property type="match status" value="1"/>
</dbReference>
<feature type="domain" description="Topo IIA-type catalytic" evidence="9">
    <location>
        <begin position="52"/>
        <end position="518"/>
    </location>
</feature>
<protein>
    <recommendedName>
        <fullName evidence="3">DNA topoisomerase (ATP-hydrolyzing)</fullName>
        <ecNumber evidence="3">5.6.2.2</ecNumber>
    </recommendedName>
</protein>
<keyword evidence="5 7" id="KW-0238">DNA-binding</keyword>
<dbReference type="InterPro" id="IPR013760">
    <property type="entry name" value="Topo_IIA-like_dom_sf"/>
</dbReference>
<dbReference type="InterPro" id="IPR002205">
    <property type="entry name" value="Topo_IIA_dom_A"/>
</dbReference>
<reference evidence="10 11" key="1">
    <citation type="submission" date="2020-08" db="EMBL/GenBank/DDBJ databases">
        <title>Sequencing the genomes of 1000 actinobacteria strains.</title>
        <authorList>
            <person name="Klenk H.-P."/>
        </authorList>
    </citation>
    <scope>NUCLEOTIDE SEQUENCE [LARGE SCALE GENOMIC DNA]</scope>
    <source>
        <strain evidence="10 11">DSM 19079</strain>
    </source>
</reference>
<dbReference type="GO" id="GO:0006265">
    <property type="term" value="P:DNA topological change"/>
    <property type="evidence" value="ECO:0007669"/>
    <property type="project" value="UniProtKB-UniRule"/>
</dbReference>
<evidence type="ECO:0000259" key="9">
    <source>
        <dbReference type="PROSITE" id="PS52040"/>
    </source>
</evidence>
<dbReference type="Gene3D" id="3.90.199.10">
    <property type="entry name" value="Topoisomerase II, domain 5"/>
    <property type="match status" value="1"/>
</dbReference>
<dbReference type="SMART" id="SM00434">
    <property type="entry name" value="TOP4c"/>
    <property type="match status" value="1"/>
</dbReference>
<dbReference type="RefSeq" id="WP_135030238.1">
    <property type="nucleotide sequence ID" value="NZ_BMLA01000001.1"/>
</dbReference>
<dbReference type="GO" id="GO:0003677">
    <property type="term" value="F:DNA binding"/>
    <property type="evidence" value="ECO:0007669"/>
    <property type="project" value="UniProtKB-UniRule"/>
</dbReference>
<dbReference type="PANTHER" id="PTHR43493">
    <property type="entry name" value="DNA GYRASE/TOPOISOMERASE SUBUNIT A"/>
    <property type="match status" value="1"/>
</dbReference>
<comment type="similarity">
    <text evidence="2">Belongs to the type II topoisomerase GyrA/ParC subunit family.</text>
</comment>
<dbReference type="InterPro" id="IPR035516">
    <property type="entry name" value="Gyrase/topoIV_suA_C"/>
</dbReference>
<gene>
    <name evidence="10" type="ORF">BJ976_000869</name>
</gene>
<accession>A0A4Y8X0B6</accession>
<dbReference type="FunFam" id="3.30.1360.40:FF:000002">
    <property type="entry name" value="DNA gyrase subunit A"/>
    <property type="match status" value="1"/>
</dbReference>
<dbReference type="InterPro" id="IPR006691">
    <property type="entry name" value="GyrA/parC_rep"/>
</dbReference>
<evidence type="ECO:0000256" key="4">
    <source>
        <dbReference type="ARBA" id="ARBA00023029"/>
    </source>
</evidence>
<evidence type="ECO:0000256" key="6">
    <source>
        <dbReference type="ARBA" id="ARBA00023235"/>
    </source>
</evidence>
<dbReference type="SUPFAM" id="SSF101904">
    <property type="entry name" value="GyrA/ParC C-terminal domain-like"/>
    <property type="match status" value="1"/>
</dbReference>
<proteinExistence type="inferred from homology"/>
<organism evidence="10 11">
    <name type="scientific">Micrococcus flavus</name>
    <dbReference type="NCBI Taxonomy" id="384602"/>
    <lineage>
        <taxon>Bacteria</taxon>
        <taxon>Bacillati</taxon>
        <taxon>Actinomycetota</taxon>
        <taxon>Actinomycetes</taxon>
        <taxon>Micrococcales</taxon>
        <taxon>Micrococcaceae</taxon>
        <taxon>Micrococcus</taxon>
    </lineage>
</organism>
<dbReference type="EMBL" id="JACHMC010000001">
    <property type="protein sequence ID" value="MBB4882518.1"/>
    <property type="molecule type" value="Genomic_DNA"/>
</dbReference>
<dbReference type="Gene3D" id="2.120.10.90">
    <property type="entry name" value="DNA gyrase/topoisomerase IV, subunit A, C-terminal"/>
    <property type="match status" value="1"/>
</dbReference>
<dbReference type="GO" id="GO:0034335">
    <property type="term" value="F:DNA negative supercoiling activity"/>
    <property type="evidence" value="ECO:0007669"/>
    <property type="project" value="UniProtKB-ARBA"/>
</dbReference>
<dbReference type="Gene3D" id="1.10.268.10">
    <property type="entry name" value="Topoisomerase, domain 3"/>
    <property type="match status" value="1"/>
</dbReference>
<evidence type="ECO:0000256" key="8">
    <source>
        <dbReference type="SAM" id="MobiDB-lite"/>
    </source>
</evidence>
<keyword evidence="4 7" id="KW-0799">Topoisomerase</keyword>
<evidence type="ECO:0000313" key="10">
    <source>
        <dbReference type="EMBL" id="MBB4882518.1"/>
    </source>
</evidence>
<evidence type="ECO:0000256" key="3">
    <source>
        <dbReference type="ARBA" id="ARBA00012895"/>
    </source>
</evidence>
<dbReference type="PANTHER" id="PTHR43493:SF5">
    <property type="entry name" value="DNA GYRASE SUBUNIT A, CHLOROPLASTIC_MITOCHONDRIAL"/>
    <property type="match status" value="1"/>
</dbReference>
<dbReference type="OrthoDB" id="9806486at2"/>
<evidence type="ECO:0000313" key="11">
    <source>
        <dbReference type="Proteomes" id="UP000560081"/>
    </source>
</evidence>
<keyword evidence="6 7" id="KW-0413">Isomerase</keyword>
<feature type="compositionally biased region" description="Basic residues" evidence="8">
    <location>
        <begin position="1"/>
        <end position="10"/>
    </location>
</feature>
<dbReference type="GO" id="GO:0005524">
    <property type="term" value="F:ATP binding"/>
    <property type="evidence" value="ECO:0007669"/>
    <property type="project" value="InterPro"/>
</dbReference>
<dbReference type="Gene3D" id="3.30.1360.40">
    <property type="match status" value="1"/>
</dbReference>
<dbReference type="AlphaFoldDB" id="A0A4Y8X0B6"/>
<dbReference type="GO" id="GO:0009330">
    <property type="term" value="C:DNA topoisomerase type II (double strand cut, ATP-hydrolyzing) complex"/>
    <property type="evidence" value="ECO:0007669"/>
    <property type="project" value="TreeGrafter"/>
</dbReference>
<dbReference type="Pfam" id="PF03989">
    <property type="entry name" value="DNA_gyraseA_C"/>
    <property type="match status" value="2"/>
</dbReference>
<keyword evidence="11" id="KW-1185">Reference proteome</keyword>
<dbReference type="SUPFAM" id="SSF56719">
    <property type="entry name" value="Type II DNA topoisomerase"/>
    <property type="match status" value="1"/>
</dbReference>
<feature type="active site" description="O-(5'-phospho-DNA)-tyrosine intermediate" evidence="7">
    <location>
        <position position="139"/>
    </location>
</feature>
<dbReference type="CDD" id="cd00187">
    <property type="entry name" value="TOP4c"/>
    <property type="match status" value="1"/>
</dbReference>
<evidence type="ECO:0000256" key="2">
    <source>
        <dbReference type="ARBA" id="ARBA00008263"/>
    </source>
</evidence>
<comment type="caution">
    <text evidence="10">The sequence shown here is derived from an EMBL/GenBank/DDBJ whole genome shotgun (WGS) entry which is preliminary data.</text>
</comment>
<evidence type="ECO:0000256" key="1">
    <source>
        <dbReference type="ARBA" id="ARBA00000185"/>
    </source>
</evidence>
<dbReference type="InterPro" id="IPR050220">
    <property type="entry name" value="Type_II_DNA_Topoisomerases"/>
</dbReference>
<dbReference type="InterPro" id="IPR013757">
    <property type="entry name" value="Topo_IIA_A_a_sf"/>
</dbReference>
<dbReference type="Pfam" id="PF00521">
    <property type="entry name" value="DNA_topoisoIV"/>
    <property type="match status" value="1"/>
</dbReference>
<dbReference type="GO" id="GO:0005737">
    <property type="term" value="C:cytoplasm"/>
    <property type="evidence" value="ECO:0007669"/>
    <property type="project" value="TreeGrafter"/>
</dbReference>
<name>A0A4Y8X0B6_9MICC</name>
<dbReference type="PROSITE" id="PS52040">
    <property type="entry name" value="TOPO_IIA"/>
    <property type="match status" value="1"/>
</dbReference>
<dbReference type="Proteomes" id="UP000560081">
    <property type="component" value="Unassembled WGS sequence"/>
</dbReference>
<sequence>MMAKSSRSRTARAEGARPLPPEQENIVDVDVSLEMETSFLEYAYSVIYSRALPDARDGLKPVQRRILYMMSQMGLRPDRGHVKSARVVGEVMGKLHPHGDAAIYDAMVRLAQPFSLRLPMVDGHGNFGSLDDGPAAPRYTEARMAPAALALTADLDEDTVDFVPNYDNQFQQPAVLPAAYPNLLVNGAAGIAVGMATNMAPHNLREVVAAARHLLAEPDADLEALMAHVPGPDLPSGGSIVGLDGIRDAYTSGRGTFRMRATAAIEQVSARRTGIVITELPYAVGPEKVIERIKDGVRAGRLQGIADVVDLTDRKHGLRLVVELKSGFNAPAVLAALYRHTPMEETFGINNVALVDGQPQTLGLRALLQVYVDHRLAVVRRRTAHRLGRRRDRLHLVEGLLLALVDIDEVIEIIRTSDDTAAARTRLMQVFDLSERQAEHILELRLRQLTRFSRIELEAERDELARAIAELEAILASEARLREVVSAELQAVADEFGDDRRTRLVDAEAAPAVAPGAPASAAAGTAAAGGELMIPDTACWAVLTTSGRLLRTADRTPLAPQGRRRKHDAFTSVVATTARGEVGALTSAGRVLRLPAVELPGAAEPSPAPSLTEARPAKDLVALEKGETLVALVPLDAVLAVGTARGVVKRVRPDWPLNRDELSAIALKDGDAVVGAAPAPADEDHLVFVTRAGQLLHYPAGAVRPQGPAGGGVAGMRVAEDDVVLAFGVAPAASLTDEGEDPAAHPRPAVVVTVTDGDADLLGAPGGSVKVTPLGEYPAKGRGTGGVRAHRLLKGETHLVRAWAGASPVLGASRAGVARSLPVEYGRRDGSGVPVDQHVEALGAGASPELVAAAPAEDTGVEVSAD</sequence>
<dbReference type="EC" id="5.6.2.2" evidence="3"/>
<feature type="region of interest" description="Disordered" evidence="8">
    <location>
        <begin position="1"/>
        <end position="23"/>
    </location>
</feature>